<sequence length="161" mass="17299">MAYALLIPIAAYHSPSTSRGRSNSGNLAPAGSEYVASPAVQADHPQEPGFAAEGRGVSVAGSVLIIPRVAQSESGTVVHWTPYGLQTLFYWSGCVPFIDVTYCTKMRLVQVPLNCQYTQRPAVGWVIPCTCSYHSRTIYLMTGLLIAAQISMWRGSDGDTG</sequence>
<name>A0ABR2XPU4_9PEZI</name>
<reference evidence="1 2" key="1">
    <citation type="submission" date="2024-02" db="EMBL/GenBank/DDBJ databases">
        <title>First draft genome assembly of two strains of Seiridium cardinale.</title>
        <authorList>
            <person name="Emiliani G."/>
            <person name="Scali E."/>
        </authorList>
    </citation>
    <scope>NUCLEOTIDE SEQUENCE [LARGE SCALE GENOMIC DNA]</scope>
    <source>
        <strain evidence="1 2">BM-138-000479</strain>
    </source>
</reference>
<keyword evidence="2" id="KW-1185">Reference proteome</keyword>
<accession>A0ABR2XPU4</accession>
<evidence type="ECO:0000313" key="2">
    <source>
        <dbReference type="Proteomes" id="UP001465668"/>
    </source>
</evidence>
<dbReference type="EMBL" id="JARVKM010000032">
    <property type="protein sequence ID" value="KAK9775808.1"/>
    <property type="molecule type" value="Genomic_DNA"/>
</dbReference>
<organism evidence="1 2">
    <name type="scientific">Seiridium cardinale</name>
    <dbReference type="NCBI Taxonomy" id="138064"/>
    <lineage>
        <taxon>Eukaryota</taxon>
        <taxon>Fungi</taxon>
        <taxon>Dikarya</taxon>
        <taxon>Ascomycota</taxon>
        <taxon>Pezizomycotina</taxon>
        <taxon>Sordariomycetes</taxon>
        <taxon>Xylariomycetidae</taxon>
        <taxon>Amphisphaeriales</taxon>
        <taxon>Sporocadaceae</taxon>
        <taxon>Seiridium</taxon>
    </lineage>
</organism>
<proteinExistence type="predicted"/>
<protein>
    <submittedName>
        <fullName evidence="1">Uncharacterized protein</fullName>
    </submittedName>
</protein>
<gene>
    <name evidence="1" type="ORF">SCAR479_07624</name>
</gene>
<evidence type="ECO:0000313" key="1">
    <source>
        <dbReference type="EMBL" id="KAK9775808.1"/>
    </source>
</evidence>
<comment type="caution">
    <text evidence="1">The sequence shown here is derived from an EMBL/GenBank/DDBJ whole genome shotgun (WGS) entry which is preliminary data.</text>
</comment>
<dbReference type="Proteomes" id="UP001465668">
    <property type="component" value="Unassembled WGS sequence"/>
</dbReference>